<evidence type="ECO:0000259" key="3">
    <source>
        <dbReference type="PROSITE" id="PS50132"/>
    </source>
</evidence>
<dbReference type="InterPro" id="IPR016137">
    <property type="entry name" value="RGS"/>
</dbReference>
<feature type="transmembrane region" description="Helical" evidence="2">
    <location>
        <begin position="152"/>
        <end position="170"/>
    </location>
</feature>
<organism evidence="4 5">
    <name type="scientific">Ectocarpus siliculosus</name>
    <name type="common">Brown alga</name>
    <name type="synonym">Conferva siliculosa</name>
    <dbReference type="NCBI Taxonomy" id="2880"/>
    <lineage>
        <taxon>Eukaryota</taxon>
        <taxon>Sar</taxon>
        <taxon>Stramenopiles</taxon>
        <taxon>Ochrophyta</taxon>
        <taxon>PX clade</taxon>
        <taxon>Phaeophyceae</taxon>
        <taxon>Ectocarpales</taxon>
        <taxon>Ectocarpaceae</taxon>
        <taxon>Ectocarpus</taxon>
    </lineage>
</organism>
<dbReference type="SUPFAM" id="SSF48097">
    <property type="entry name" value="Regulator of G-protein signaling, RGS"/>
    <property type="match status" value="1"/>
</dbReference>
<dbReference type="OrthoDB" id="196547at2759"/>
<dbReference type="InParanoid" id="D7FTW1"/>
<dbReference type="InterPro" id="IPR044926">
    <property type="entry name" value="RGS_subdomain_2"/>
</dbReference>
<dbReference type="EMBL" id="FN649760">
    <property type="protein sequence ID" value="CBJ31488.1"/>
    <property type="molecule type" value="Genomic_DNA"/>
</dbReference>
<dbReference type="AlphaFoldDB" id="D7FTW1"/>
<feature type="compositionally biased region" description="Low complexity" evidence="1">
    <location>
        <begin position="262"/>
        <end position="277"/>
    </location>
</feature>
<protein>
    <recommendedName>
        <fullName evidence="3">RGS domain-containing protein</fullName>
    </recommendedName>
</protein>
<keyword evidence="2" id="KW-0812">Transmembrane</keyword>
<name>D7FTW1_ECTSI</name>
<dbReference type="PROSITE" id="PS50132">
    <property type="entry name" value="RGS"/>
    <property type="match status" value="1"/>
</dbReference>
<feature type="compositionally biased region" description="Low complexity" evidence="1">
    <location>
        <begin position="288"/>
        <end position="299"/>
    </location>
</feature>
<feature type="domain" description="RGS" evidence="3">
    <location>
        <begin position="341"/>
        <end position="409"/>
    </location>
</feature>
<feature type="region of interest" description="Disordered" evidence="1">
    <location>
        <begin position="202"/>
        <end position="333"/>
    </location>
</feature>
<dbReference type="Proteomes" id="UP000002630">
    <property type="component" value="Unassembled WGS sequence"/>
</dbReference>
<keyword evidence="2" id="KW-1133">Transmembrane helix</keyword>
<dbReference type="Gene3D" id="1.10.167.10">
    <property type="entry name" value="Regulator of G-protein Signalling 4, domain 2"/>
    <property type="match status" value="1"/>
</dbReference>
<keyword evidence="2" id="KW-0472">Membrane</keyword>
<evidence type="ECO:0000313" key="4">
    <source>
        <dbReference type="EMBL" id="CBJ31488.1"/>
    </source>
</evidence>
<reference evidence="4 5" key="1">
    <citation type="journal article" date="2010" name="Nature">
        <title>The Ectocarpus genome and the independent evolution of multicellularity in brown algae.</title>
        <authorList>
            <person name="Cock J.M."/>
            <person name="Sterck L."/>
            <person name="Rouze P."/>
            <person name="Scornet D."/>
            <person name="Allen A.E."/>
            <person name="Amoutzias G."/>
            <person name="Anthouard V."/>
            <person name="Artiguenave F."/>
            <person name="Aury J.M."/>
            <person name="Badger J.H."/>
            <person name="Beszteri B."/>
            <person name="Billiau K."/>
            <person name="Bonnet E."/>
            <person name="Bothwell J.H."/>
            <person name="Bowler C."/>
            <person name="Boyen C."/>
            <person name="Brownlee C."/>
            <person name="Carrano C.J."/>
            <person name="Charrier B."/>
            <person name="Cho G.Y."/>
            <person name="Coelho S.M."/>
            <person name="Collen J."/>
            <person name="Corre E."/>
            <person name="Da Silva C."/>
            <person name="Delage L."/>
            <person name="Delaroque N."/>
            <person name="Dittami S.M."/>
            <person name="Doulbeau S."/>
            <person name="Elias M."/>
            <person name="Farnham G."/>
            <person name="Gachon C.M."/>
            <person name="Gschloessl B."/>
            <person name="Heesch S."/>
            <person name="Jabbari K."/>
            <person name="Jubin C."/>
            <person name="Kawai H."/>
            <person name="Kimura K."/>
            <person name="Kloareg B."/>
            <person name="Kupper F.C."/>
            <person name="Lang D."/>
            <person name="Le Bail A."/>
            <person name="Leblanc C."/>
            <person name="Lerouge P."/>
            <person name="Lohr M."/>
            <person name="Lopez P.J."/>
            <person name="Martens C."/>
            <person name="Maumus F."/>
            <person name="Michel G."/>
            <person name="Miranda-Saavedra D."/>
            <person name="Morales J."/>
            <person name="Moreau H."/>
            <person name="Motomura T."/>
            <person name="Nagasato C."/>
            <person name="Napoli C.A."/>
            <person name="Nelson D.R."/>
            <person name="Nyvall-Collen P."/>
            <person name="Peters A.F."/>
            <person name="Pommier C."/>
            <person name="Potin P."/>
            <person name="Poulain J."/>
            <person name="Quesneville H."/>
            <person name="Read B."/>
            <person name="Rensing S.A."/>
            <person name="Ritter A."/>
            <person name="Rousvoal S."/>
            <person name="Samanta M."/>
            <person name="Samson G."/>
            <person name="Schroeder D.C."/>
            <person name="Segurens B."/>
            <person name="Strittmatter M."/>
            <person name="Tonon T."/>
            <person name="Tregear J.W."/>
            <person name="Valentin K."/>
            <person name="von Dassow P."/>
            <person name="Yamagishi T."/>
            <person name="Van de Peer Y."/>
            <person name="Wincker P."/>
        </authorList>
    </citation>
    <scope>NUCLEOTIDE SEQUENCE [LARGE SCALE GENOMIC DNA]</scope>
    <source>
        <strain evidence="5">Ec32 / CCAP1310/4</strain>
    </source>
</reference>
<evidence type="ECO:0000256" key="1">
    <source>
        <dbReference type="SAM" id="MobiDB-lite"/>
    </source>
</evidence>
<feature type="compositionally biased region" description="Basic and acidic residues" evidence="1">
    <location>
        <begin position="320"/>
        <end position="333"/>
    </location>
</feature>
<evidence type="ECO:0000313" key="5">
    <source>
        <dbReference type="Proteomes" id="UP000002630"/>
    </source>
</evidence>
<dbReference type="InterPro" id="IPR036305">
    <property type="entry name" value="RGS_sf"/>
</dbReference>
<evidence type="ECO:0000256" key="2">
    <source>
        <dbReference type="SAM" id="Phobius"/>
    </source>
</evidence>
<feature type="transmembrane region" description="Helical" evidence="2">
    <location>
        <begin position="37"/>
        <end position="57"/>
    </location>
</feature>
<keyword evidence="5" id="KW-1185">Reference proteome</keyword>
<proteinExistence type="predicted"/>
<gene>
    <name evidence="4" type="ORF">Esi_0260_0007</name>
</gene>
<feature type="compositionally biased region" description="Basic and acidic residues" evidence="1">
    <location>
        <begin position="227"/>
        <end position="236"/>
    </location>
</feature>
<feature type="transmembrane region" description="Helical" evidence="2">
    <location>
        <begin position="7"/>
        <end position="31"/>
    </location>
</feature>
<accession>D7FTW1</accession>
<sequence length="471" mass="51874">MARSAYLVMVEGVCALLTMLVTLNSSINVVWDCGLDYFWVSLLLFLVVPTLLGSYICRVLRLAVVFHPRAKRALPWLIPGGRSDAGYYPDDDLSAFAVALACTFPFIRNVDDLFSISKEIIIVTAAVVILAIEQNVVDKWGGVYERRWIDKSVSILFVAVLFGVSIVDPLRRLAFDPLAATQHNHANRILLSRTEPHNSVRRELGFSSVIGGGSQRTRGDSEEEARLEEGQREGVPGKDTTTAAGGDGDTGDVPTSAAIGRGATTAPTADADGAVAPCTWNEREPTNSSVVAEGSSSVSNDNSTRGRRGAFQRVQRARGSGRDRGCSSRSRSDREEMEVWDFERIASTPLLAAAFEDYSKRALCHESVLFLSEVSRYQNNNYPMPTRASSASSPRIQFGSFCYITDTFIKAGSSEEVNIRMIFSRAYRDVKNMLEANLVLRFLNTDRFKNVRVQRENMKAMMGSPPPQEGQ</sequence>